<sequence length="186" mass="20652">MNYQQTVGLTALGILFFVATANAEDCQISLSQPVVDYHEMRRDNIDKTQQNWHKMADRTLNVNVYCPQPQQMAVLLQGTAGDKGRFTFGQSGGMAVKIDDMTIDGKNYTVGKTVDQLGFTPQSGTPSPFYVRNNEAVIAVDNNQVPSGQQMNFRVTLSPVLDDNAFSHITDQTVLESDLTWTLLTR</sequence>
<gene>
    <name evidence="2" type="ORF">ABF77_02140</name>
</gene>
<dbReference type="AlphaFoldDB" id="A0A837LIQ2"/>
<proteinExistence type="predicted"/>
<dbReference type="InterPro" id="IPR059221">
    <property type="entry name" value="Hypothethical_fimbrial"/>
</dbReference>
<protein>
    <submittedName>
        <fullName evidence="2">Uncharacterized protein</fullName>
    </submittedName>
</protein>
<dbReference type="RefSeq" id="WP_047747719.1">
    <property type="nucleotide sequence ID" value="NZ_JAXROS010000018.1"/>
</dbReference>
<dbReference type="EMBL" id="LEDI01000004">
    <property type="protein sequence ID" value="KLQ07379.1"/>
    <property type="molecule type" value="Genomic_DNA"/>
</dbReference>
<organism evidence="2 3">
    <name type="scientific">Enterobacter roggenkampii</name>
    <dbReference type="NCBI Taxonomy" id="1812935"/>
    <lineage>
        <taxon>Bacteria</taxon>
        <taxon>Pseudomonadati</taxon>
        <taxon>Pseudomonadota</taxon>
        <taxon>Gammaproteobacteria</taxon>
        <taxon>Enterobacterales</taxon>
        <taxon>Enterobacteriaceae</taxon>
        <taxon>Enterobacter</taxon>
        <taxon>Enterobacter cloacae complex</taxon>
    </lineage>
</organism>
<evidence type="ECO:0000313" key="3">
    <source>
        <dbReference type="Proteomes" id="UP000036013"/>
    </source>
</evidence>
<accession>A0A837LIQ2</accession>
<dbReference type="NCBIfam" id="NF011829">
    <property type="entry name" value="PRK15301.1"/>
    <property type="match status" value="1"/>
</dbReference>
<reference evidence="2 3" key="1">
    <citation type="submission" date="2015-06" db="EMBL/GenBank/DDBJ databases">
        <authorList>
            <person name="Adams M."/>
            <person name="Sutton G."/>
            <person name="Nelson K."/>
            <person name="Bonomo R."/>
            <person name="McCorrison J."/>
            <person name="Sanka R."/>
            <person name="Brinkac L."/>
            <person name="Nierman W."/>
        </authorList>
    </citation>
    <scope>NUCLEOTIDE SEQUENCE [LARGE SCALE GENOMIC DNA]</scope>
    <source>
        <strain evidence="2 3">GN02692</strain>
    </source>
</reference>
<dbReference type="OrthoDB" id="9009992at2"/>
<dbReference type="Proteomes" id="UP000036013">
    <property type="component" value="Unassembled WGS sequence"/>
</dbReference>
<evidence type="ECO:0000256" key="1">
    <source>
        <dbReference type="SAM" id="SignalP"/>
    </source>
</evidence>
<comment type="caution">
    <text evidence="2">The sequence shown here is derived from an EMBL/GenBank/DDBJ whole genome shotgun (WGS) entry which is preliminary data.</text>
</comment>
<evidence type="ECO:0000313" key="2">
    <source>
        <dbReference type="EMBL" id="KLQ07379.1"/>
    </source>
</evidence>
<feature type="chain" id="PRO_5044442318" evidence="1">
    <location>
        <begin position="24"/>
        <end position="186"/>
    </location>
</feature>
<keyword evidence="1" id="KW-0732">Signal</keyword>
<feature type="signal peptide" evidence="1">
    <location>
        <begin position="1"/>
        <end position="23"/>
    </location>
</feature>
<name>A0A837LIQ2_9ENTR</name>